<dbReference type="AlphaFoldDB" id="A0A7C9JEW4"/>
<dbReference type="EMBL" id="QWKH01000158">
    <property type="protein sequence ID" value="NBI35561.1"/>
    <property type="molecule type" value="Genomic_DNA"/>
</dbReference>
<accession>A0A7C9JEW4</accession>
<gene>
    <name evidence="2" type="ORF">D1639_11085</name>
</gene>
<feature type="transmembrane region" description="Helical" evidence="1">
    <location>
        <begin position="42"/>
        <end position="62"/>
    </location>
</feature>
<name>A0A7C9JEW4_9BACT</name>
<organism evidence="2">
    <name type="scientific">Muribaculaceae bacterium Z82</name>
    <dbReference type="NCBI Taxonomy" id="2304548"/>
    <lineage>
        <taxon>Bacteria</taxon>
        <taxon>Pseudomonadati</taxon>
        <taxon>Bacteroidota</taxon>
        <taxon>Bacteroidia</taxon>
        <taxon>Bacteroidales</taxon>
        <taxon>Muribaculaceae</taxon>
    </lineage>
</organism>
<sequence>MESVNTMLSGICGTASILCVLAAIVLFAAGKVNDTMGARGEAMMISCIIAAAAFAAGGAYIATQDLSIAI</sequence>
<feature type="transmembrane region" description="Helical" evidence="1">
    <location>
        <begin position="6"/>
        <end position="30"/>
    </location>
</feature>
<protein>
    <submittedName>
        <fullName evidence="2">Uncharacterized protein</fullName>
    </submittedName>
</protein>
<keyword evidence="1" id="KW-1133">Transmembrane helix</keyword>
<keyword evidence="1" id="KW-0812">Transmembrane</keyword>
<evidence type="ECO:0000256" key="1">
    <source>
        <dbReference type="SAM" id="Phobius"/>
    </source>
</evidence>
<proteinExistence type="predicted"/>
<reference evidence="2" key="1">
    <citation type="submission" date="2018-08" db="EMBL/GenBank/DDBJ databases">
        <title>Murine metabolic-syndrome-specific gut microbial biobank.</title>
        <authorList>
            <person name="Liu C."/>
        </authorList>
    </citation>
    <scope>NUCLEOTIDE SEQUENCE [LARGE SCALE GENOMIC DNA]</scope>
    <source>
        <strain evidence="2">Z82</strain>
    </source>
</reference>
<keyword evidence="1" id="KW-0472">Membrane</keyword>
<evidence type="ECO:0000313" key="2">
    <source>
        <dbReference type="EMBL" id="NBI35561.1"/>
    </source>
</evidence>
<comment type="caution">
    <text evidence="2">The sequence shown here is derived from an EMBL/GenBank/DDBJ whole genome shotgun (WGS) entry which is preliminary data.</text>
</comment>